<reference evidence="2 3" key="1">
    <citation type="submission" date="2019-05" db="EMBL/GenBank/DDBJ databases">
        <title>Hymenobacter edaphi sp. nov., isolated from abandoned arsenic-contaminated farmland soil.</title>
        <authorList>
            <person name="Nie L."/>
        </authorList>
    </citation>
    <scope>NUCLEOTIDE SEQUENCE [LARGE SCALE GENOMIC DNA]</scope>
    <source>
        <strain evidence="2 3">1-3-3-8</strain>
    </source>
</reference>
<dbReference type="GO" id="GO:0016747">
    <property type="term" value="F:acyltransferase activity, transferring groups other than amino-acyl groups"/>
    <property type="evidence" value="ECO:0007669"/>
    <property type="project" value="InterPro"/>
</dbReference>
<dbReference type="Gene3D" id="3.40.630.30">
    <property type="match status" value="1"/>
</dbReference>
<dbReference type="Proteomes" id="UP000305517">
    <property type="component" value="Unassembled WGS sequence"/>
</dbReference>
<evidence type="ECO:0000313" key="2">
    <source>
        <dbReference type="EMBL" id="TLM90575.1"/>
    </source>
</evidence>
<feature type="domain" description="N-acetyltransferase" evidence="1">
    <location>
        <begin position="17"/>
        <end position="177"/>
    </location>
</feature>
<gene>
    <name evidence="2" type="ORF">FDY95_17835</name>
</gene>
<keyword evidence="3" id="KW-1185">Reference proteome</keyword>
<protein>
    <submittedName>
        <fullName evidence="2">GNAT family N-acetyltransferase</fullName>
    </submittedName>
</protein>
<name>A0A5R8WMC5_9BACT</name>
<dbReference type="RefSeq" id="WP_138079839.1">
    <property type="nucleotide sequence ID" value="NZ_VAJM01000009.1"/>
</dbReference>
<comment type="caution">
    <text evidence="2">The sequence shown here is derived from an EMBL/GenBank/DDBJ whole genome shotgun (WGS) entry which is preliminary data.</text>
</comment>
<evidence type="ECO:0000313" key="3">
    <source>
        <dbReference type="Proteomes" id="UP000305517"/>
    </source>
</evidence>
<dbReference type="SUPFAM" id="SSF55729">
    <property type="entry name" value="Acyl-CoA N-acyltransferases (Nat)"/>
    <property type="match status" value="1"/>
</dbReference>
<evidence type="ECO:0000259" key="1">
    <source>
        <dbReference type="PROSITE" id="PS51186"/>
    </source>
</evidence>
<organism evidence="2 3">
    <name type="scientific">Hymenobacter jeollabukensis</name>
    <dbReference type="NCBI Taxonomy" id="2025313"/>
    <lineage>
        <taxon>Bacteria</taxon>
        <taxon>Pseudomonadati</taxon>
        <taxon>Bacteroidota</taxon>
        <taxon>Cytophagia</taxon>
        <taxon>Cytophagales</taxon>
        <taxon>Hymenobacteraceae</taxon>
        <taxon>Hymenobacter</taxon>
    </lineage>
</organism>
<dbReference type="PANTHER" id="PTHR43792">
    <property type="entry name" value="GNAT FAMILY, PUTATIVE (AFU_ORTHOLOGUE AFUA_3G00765)-RELATED-RELATED"/>
    <property type="match status" value="1"/>
</dbReference>
<dbReference type="PROSITE" id="PS51186">
    <property type="entry name" value="GNAT"/>
    <property type="match status" value="1"/>
</dbReference>
<proteinExistence type="predicted"/>
<dbReference type="EMBL" id="VAJM01000009">
    <property type="protein sequence ID" value="TLM90575.1"/>
    <property type="molecule type" value="Genomic_DNA"/>
</dbReference>
<dbReference type="InterPro" id="IPR051531">
    <property type="entry name" value="N-acetyltransferase"/>
</dbReference>
<dbReference type="AlphaFoldDB" id="A0A5R8WMC5"/>
<keyword evidence="2" id="KW-0808">Transferase</keyword>
<dbReference type="Pfam" id="PF13302">
    <property type="entry name" value="Acetyltransf_3"/>
    <property type="match status" value="1"/>
</dbReference>
<dbReference type="InterPro" id="IPR016181">
    <property type="entry name" value="Acyl_CoA_acyltransferase"/>
</dbReference>
<accession>A0A5R8WMC5</accession>
<sequence>MTLLPLLAPTPLRTARLLLRPYLLTDASAFFALLDAEAARLQPAFPRRVAAVRTYADAEQQLRLFTEQWRQRRLLVWGIWQLGTGQYLGDISLQPDSPRIRTGEIGYYLAAAAEGQGYAREALAAVVDFAFAMLHARQLTLRCRPDNQRSQATAEALGFQRTGIDEPGIWHYTLSRA</sequence>
<dbReference type="OrthoDB" id="9811523at2"/>
<dbReference type="InterPro" id="IPR000182">
    <property type="entry name" value="GNAT_dom"/>
</dbReference>